<dbReference type="Proteomes" id="UP000223071">
    <property type="component" value="Unassembled WGS sequence"/>
</dbReference>
<evidence type="ECO:0000256" key="1">
    <source>
        <dbReference type="ARBA" id="ARBA00003330"/>
    </source>
</evidence>
<evidence type="ECO:0000256" key="7">
    <source>
        <dbReference type="ARBA" id="ARBA00023284"/>
    </source>
</evidence>
<evidence type="ECO:0000259" key="13">
    <source>
        <dbReference type="PROSITE" id="PS51352"/>
    </source>
</evidence>
<dbReference type="GO" id="GO:0005737">
    <property type="term" value="C:cytoplasm"/>
    <property type="evidence" value="ECO:0007669"/>
    <property type="project" value="TreeGrafter"/>
</dbReference>
<gene>
    <name evidence="14" type="ORF">A9A59_2469</name>
</gene>
<evidence type="ECO:0000256" key="4">
    <source>
        <dbReference type="ARBA" id="ARBA00022862"/>
    </source>
</evidence>
<dbReference type="AlphaFoldDB" id="A0A2A9HII7"/>
<dbReference type="SUPFAM" id="SSF52833">
    <property type="entry name" value="Thioredoxin-like"/>
    <property type="match status" value="1"/>
</dbReference>
<comment type="function">
    <text evidence="1">Thiol-specific peroxidase that catalyzes the reduction of hydrogen peroxide and organic hydroperoxides to water and alcohols, respectively. Plays a role in cell protection against oxidative stress by detoxifying peroxides and as sensor of hydrogen peroxide-mediated signaling events.</text>
</comment>
<dbReference type="PROSITE" id="PS51352">
    <property type="entry name" value="THIOREDOXIN_2"/>
    <property type="match status" value="1"/>
</dbReference>
<dbReference type="InterPro" id="IPR000866">
    <property type="entry name" value="AhpC/TSA"/>
</dbReference>
<dbReference type="InterPro" id="IPR013766">
    <property type="entry name" value="Thioredoxin_domain"/>
</dbReference>
<evidence type="ECO:0000256" key="9">
    <source>
        <dbReference type="ARBA" id="ARBA00038489"/>
    </source>
</evidence>
<dbReference type="EMBL" id="PDJQ01000001">
    <property type="protein sequence ID" value="PFG75203.1"/>
    <property type="molecule type" value="Genomic_DNA"/>
</dbReference>
<dbReference type="InterPro" id="IPR036249">
    <property type="entry name" value="Thioredoxin-like_sf"/>
</dbReference>
<evidence type="ECO:0000256" key="2">
    <source>
        <dbReference type="ARBA" id="ARBA00013017"/>
    </source>
</evidence>
<keyword evidence="15" id="KW-1185">Reference proteome</keyword>
<evidence type="ECO:0000313" key="14">
    <source>
        <dbReference type="EMBL" id="PFG75203.1"/>
    </source>
</evidence>
<feature type="region of interest" description="Disordered" evidence="12">
    <location>
        <begin position="1"/>
        <end position="29"/>
    </location>
</feature>
<protein>
    <recommendedName>
        <fullName evidence="2">thioredoxin-dependent peroxiredoxin</fullName>
        <ecNumber evidence="2">1.11.1.24</ecNumber>
    </recommendedName>
    <alternativeName>
        <fullName evidence="10">Bacterioferritin comigratory protein</fullName>
    </alternativeName>
    <alternativeName>
        <fullName evidence="8">Thioredoxin peroxidase</fullName>
    </alternativeName>
</protein>
<keyword evidence="4" id="KW-0049">Antioxidant</keyword>
<keyword evidence="5" id="KW-0560">Oxidoreductase</keyword>
<feature type="domain" description="Thioredoxin" evidence="13">
    <location>
        <begin position="16"/>
        <end position="167"/>
    </location>
</feature>
<evidence type="ECO:0000256" key="5">
    <source>
        <dbReference type="ARBA" id="ARBA00023002"/>
    </source>
</evidence>
<keyword evidence="3" id="KW-0575">Peroxidase</keyword>
<dbReference type="InterPro" id="IPR050924">
    <property type="entry name" value="Peroxiredoxin_BCP/PrxQ"/>
</dbReference>
<evidence type="ECO:0000256" key="10">
    <source>
        <dbReference type="ARBA" id="ARBA00041373"/>
    </source>
</evidence>
<comment type="caution">
    <text evidence="14">The sequence shown here is derived from an EMBL/GenBank/DDBJ whole genome shotgun (WGS) entry which is preliminary data.</text>
</comment>
<dbReference type="RefSeq" id="WP_098504535.1">
    <property type="nucleotide sequence ID" value="NZ_PDJQ01000001.1"/>
</dbReference>
<dbReference type="GO" id="GO:0008379">
    <property type="term" value="F:thioredoxin peroxidase activity"/>
    <property type="evidence" value="ECO:0007669"/>
    <property type="project" value="TreeGrafter"/>
</dbReference>
<name>A0A2A9HII7_TEPT2</name>
<dbReference type="Pfam" id="PF00578">
    <property type="entry name" value="AhpC-TSA"/>
    <property type="match status" value="1"/>
</dbReference>
<proteinExistence type="inferred from homology"/>
<evidence type="ECO:0000256" key="12">
    <source>
        <dbReference type="SAM" id="MobiDB-lite"/>
    </source>
</evidence>
<comment type="similarity">
    <text evidence="9">Belongs to the peroxiredoxin family. BCP/PrxQ subfamily.</text>
</comment>
<evidence type="ECO:0000256" key="11">
    <source>
        <dbReference type="ARBA" id="ARBA00049091"/>
    </source>
</evidence>
<keyword evidence="6" id="KW-1015">Disulfide bond</keyword>
<dbReference type="PANTHER" id="PTHR42801">
    <property type="entry name" value="THIOREDOXIN-DEPENDENT PEROXIDE REDUCTASE"/>
    <property type="match status" value="1"/>
</dbReference>
<dbReference type="GO" id="GO:0034599">
    <property type="term" value="P:cellular response to oxidative stress"/>
    <property type="evidence" value="ECO:0007669"/>
    <property type="project" value="TreeGrafter"/>
</dbReference>
<evidence type="ECO:0000256" key="6">
    <source>
        <dbReference type="ARBA" id="ARBA00023157"/>
    </source>
</evidence>
<accession>A0A2A9HII7</accession>
<comment type="catalytic activity">
    <reaction evidence="11">
        <text>a hydroperoxide + [thioredoxin]-dithiol = an alcohol + [thioredoxin]-disulfide + H2O</text>
        <dbReference type="Rhea" id="RHEA:62620"/>
        <dbReference type="Rhea" id="RHEA-COMP:10698"/>
        <dbReference type="Rhea" id="RHEA-COMP:10700"/>
        <dbReference type="ChEBI" id="CHEBI:15377"/>
        <dbReference type="ChEBI" id="CHEBI:29950"/>
        <dbReference type="ChEBI" id="CHEBI:30879"/>
        <dbReference type="ChEBI" id="CHEBI:35924"/>
        <dbReference type="ChEBI" id="CHEBI:50058"/>
        <dbReference type="EC" id="1.11.1.24"/>
    </reaction>
</comment>
<organism evidence="14 15">
    <name type="scientific">Tepidiforma thermophila (strain KCTC 52669 / CGMCC 1.13589 / G233)</name>
    <dbReference type="NCBI Taxonomy" id="2761530"/>
    <lineage>
        <taxon>Bacteria</taxon>
        <taxon>Bacillati</taxon>
        <taxon>Chloroflexota</taxon>
        <taxon>Tepidiformia</taxon>
        <taxon>Tepidiformales</taxon>
        <taxon>Tepidiformaceae</taxon>
        <taxon>Tepidiforma</taxon>
    </lineage>
</organism>
<evidence type="ECO:0000256" key="3">
    <source>
        <dbReference type="ARBA" id="ARBA00022559"/>
    </source>
</evidence>
<reference evidence="14 15" key="1">
    <citation type="submission" date="2017-09" db="EMBL/GenBank/DDBJ databases">
        <title>Sequencing the genomes of two abundant thermophiles in Great Basin hot springs: Thermocrinis jamiesonii and novel Chloroflexi Thermoflexus hugenholtzii.</title>
        <authorList>
            <person name="Hedlund B."/>
        </authorList>
    </citation>
    <scope>NUCLEOTIDE SEQUENCE [LARGE SCALE GENOMIC DNA]</scope>
    <source>
        <strain evidence="14 15">G233</strain>
    </source>
</reference>
<dbReference type="GO" id="GO:0045454">
    <property type="term" value="P:cell redox homeostasis"/>
    <property type="evidence" value="ECO:0007669"/>
    <property type="project" value="TreeGrafter"/>
</dbReference>
<dbReference type="PANTHER" id="PTHR42801:SF4">
    <property type="entry name" value="AHPC_TSA FAMILY PROTEIN"/>
    <property type="match status" value="1"/>
</dbReference>
<dbReference type="EC" id="1.11.1.24" evidence="2"/>
<sequence length="170" mass="18825">MTHGTNGQEPAVRAPIQPGEQAPDFELPAVPDGGEPYTVRLRDLLKNGRVLLVFYQDDGMPICTSELKAFAQEYETLRQAGVQVFGINTNGIGSHAKFHARDHFPFPLISDFYGEAVKAYGFWDPEERKSRRGVVVIGRDGRVEYVLPHFNPGSLAAFEGVFRALGLYDG</sequence>
<dbReference type="Gene3D" id="3.40.30.10">
    <property type="entry name" value="Glutaredoxin"/>
    <property type="match status" value="1"/>
</dbReference>
<evidence type="ECO:0000313" key="15">
    <source>
        <dbReference type="Proteomes" id="UP000223071"/>
    </source>
</evidence>
<keyword evidence="7" id="KW-0676">Redox-active center</keyword>
<evidence type="ECO:0000256" key="8">
    <source>
        <dbReference type="ARBA" id="ARBA00032824"/>
    </source>
</evidence>